<dbReference type="Pfam" id="PF00293">
    <property type="entry name" value="NUDIX"/>
    <property type="match status" value="1"/>
</dbReference>
<feature type="domain" description="Nudix hydrolase" evidence="1">
    <location>
        <begin position="40"/>
        <end position="154"/>
    </location>
</feature>
<sequence length="180" mass="19586">MRQLSSRTVYSNAWLTLREDEVELADGRSGVYAVVDKPDFAVVVPRDGDGFWMVEQHRYPVGRRTLEFPMGGWPAGRSGPLADLARAELREETGLRAGRLTRLGHLSTANGFSSQGFDVFLAEELTAGPTDREPTEADMVHRLVPRAELAELVRSGAVDDATTVAAYALLLVTEATGAGR</sequence>
<gene>
    <name evidence="3" type="ORF">DMO24_17915</name>
    <name evidence="2" type="ORF">FHX36_002098</name>
</gene>
<dbReference type="OrthoDB" id="177518at2"/>
<evidence type="ECO:0000313" key="5">
    <source>
        <dbReference type="Proteomes" id="UP000580718"/>
    </source>
</evidence>
<evidence type="ECO:0000313" key="2">
    <source>
        <dbReference type="EMBL" id="MBB3676363.1"/>
    </source>
</evidence>
<dbReference type="InterPro" id="IPR015797">
    <property type="entry name" value="NUDIX_hydrolase-like_dom_sf"/>
</dbReference>
<dbReference type="EMBL" id="QKNV01000242">
    <property type="protein sequence ID" value="PZA19962.1"/>
    <property type="molecule type" value="Genomic_DNA"/>
</dbReference>
<proteinExistence type="predicted"/>
<dbReference type="SUPFAM" id="SSF55811">
    <property type="entry name" value="Nudix"/>
    <property type="match status" value="1"/>
</dbReference>
<protein>
    <submittedName>
        <fullName evidence="2">8-oxo-dGTP pyrophosphatase MutT (NUDIX family)</fullName>
    </submittedName>
    <submittedName>
        <fullName evidence="3">ADP-ribose pyrophosphatase</fullName>
    </submittedName>
</protein>
<dbReference type="Gene3D" id="3.90.79.10">
    <property type="entry name" value="Nucleoside Triphosphate Pyrophosphohydrolase"/>
    <property type="match status" value="1"/>
</dbReference>
<organism evidence="3 4">
    <name type="scientific">Modestobacter versicolor</name>
    <dbReference type="NCBI Taxonomy" id="429133"/>
    <lineage>
        <taxon>Bacteria</taxon>
        <taxon>Bacillati</taxon>
        <taxon>Actinomycetota</taxon>
        <taxon>Actinomycetes</taxon>
        <taxon>Geodermatophilales</taxon>
        <taxon>Geodermatophilaceae</taxon>
        <taxon>Modestobacter</taxon>
    </lineage>
</organism>
<dbReference type="EMBL" id="JACIBU010000001">
    <property type="protein sequence ID" value="MBB3676363.1"/>
    <property type="molecule type" value="Genomic_DNA"/>
</dbReference>
<name>A0A323V5F6_9ACTN</name>
<reference evidence="2 5" key="2">
    <citation type="submission" date="2020-08" db="EMBL/GenBank/DDBJ databases">
        <title>Sequencing the genomes of 1000 actinobacteria strains.</title>
        <authorList>
            <person name="Klenk H.-P."/>
        </authorList>
    </citation>
    <scope>NUCLEOTIDE SEQUENCE [LARGE SCALE GENOMIC DNA]</scope>
    <source>
        <strain evidence="2 5">DSM 16678</strain>
    </source>
</reference>
<dbReference type="AlphaFoldDB" id="A0A323V5F6"/>
<reference evidence="3 4" key="1">
    <citation type="submission" date="2018-06" db="EMBL/GenBank/DDBJ databases">
        <title>Draft genome sequence of Modestobacter versicolor CP153-2.</title>
        <authorList>
            <person name="Gundlapally S.R."/>
        </authorList>
    </citation>
    <scope>NUCLEOTIDE SEQUENCE [LARGE SCALE GENOMIC DNA]</scope>
    <source>
        <strain evidence="3 4">CP153-2</strain>
    </source>
</reference>
<evidence type="ECO:0000313" key="4">
    <source>
        <dbReference type="Proteomes" id="UP000247602"/>
    </source>
</evidence>
<accession>A0A323V5F6</accession>
<dbReference type="Proteomes" id="UP000247602">
    <property type="component" value="Unassembled WGS sequence"/>
</dbReference>
<evidence type="ECO:0000313" key="3">
    <source>
        <dbReference type="EMBL" id="PZA19962.1"/>
    </source>
</evidence>
<dbReference type="RefSeq" id="WP_110553558.1">
    <property type="nucleotide sequence ID" value="NZ_JACIBU010000001.1"/>
</dbReference>
<dbReference type="InterPro" id="IPR000086">
    <property type="entry name" value="NUDIX_hydrolase_dom"/>
</dbReference>
<keyword evidence="4" id="KW-1185">Reference proteome</keyword>
<dbReference type="CDD" id="cd24161">
    <property type="entry name" value="NUDIX_ADPRase_Ndx2"/>
    <property type="match status" value="1"/>
</dbReference>
<comment type="caution">
    <text evidence="3">The sequence shown here is derived from an EMBL/GenBank/DDBJ whole genome shotgun (WGS) entry which is preliminary data.</text>
</comment>
<evidence type="ECO:0000259" key="1">
    <source>
        <dbReference type="Pfam" id="PF00293"/>
    </source>
</evidence>
<dbReference type="Proteomes" id="UP000580718">
    <property type="component" value="Unassembled WGS sequence"/>
</dbReference>